<dbReference type="PROSITE" id="PS00061">
    <property type="entry name" value="ADH_SHORT"/>
    <property type="match status" value="1"/>
</dbReference>
<keyword evidence="2" id="KW-0560">Oxidoreductase</keyword>
<reference evidence="3 4" key="1">
    <citation type="submission" date="2020-08" db="EMBL/GenBank/DDBJ databases">
        <title>Sequencing the genomes of 1000 actinobacteria strains.</title>
        <authorList>
            <person name="Klenk H.-P."/>
        </authorList>
    </citation>
    <scope>NUCLEOTIDE SEQUENCE [LARGE SCALE GENOMIC DNA]</scope>
    <source>
        <strain evidence="3 4">DSM 24947</strain>
    </source>
</reference>
<dbReference type="InterPro" id="IPR002347">
    <property type="entry name" value="SDR_fam"/>
</dbReference>
<dbReference type="PANTHER" id="PTHR24321">
    <property type="entry name" value="DEHYDROGENASES, SHORT CHAIN"/>
    <property type="match status" value="1"/>
</dbReference>
<comment type="caution">
    <text evidence="3">The sequence shown here is derived from an EMBL/GenBank/DDBJ whole genome shotgun (WGS) entry which is preliminary data.</text>
</comment>
<dbReference type="Proteomes" id="UP000573729">
    <property type="component" value="Unassembled WGS sequence"/>
</dbReference>
<comment type="similarity">
    <text evidence="1">Belongs to the short-chain dehydrogenases/reductases (SDR) family.</text>
</comment>
<name>A0A7W7FHP1_9MICO</name>
<dbReference type="AlphaFoldDB" id="A0A7W7FHP1"/>
<gene>
    <name evidence="3" type="ORF">BKA24_001300</name>
</gene>
<dbReference type="InterPro" id="IPR036291">
    <property type="entry name" value="NAD(P)-bd_dom_sf"/>
</dbReference>
<evidence type="ECO:0000256" key="1">
    <source>
        <dbReference type="ARBA" id="ARBA00006484"/>
    </source>
</evidence>
<dbReference type="EMBL" id="JACHMD010000001">
    <property type="protein sequence ID" value="MBB4666591.1"/>
    <property type="molecule type" value="Genomic_DNA"/>
</dbReference>
<dbReference type="PRINTS" id="PR00081">
    <property type="entry name" value="GDHRDH"/>
</dbReference>
<dbReference type="PRINTS" id="PR00080">
    <property type="entry name" value="SDRFAMILY"/>
</dbReference>
<evidence type="ECO:0000313" key="4">
    <source>
        <dbReference type="Proteomes" id="UP000573729"/>
    </source>
</evidence>
<dbReference type="PANTHER" id="PTHR24321:SF8">
    <property type="entry name" value="ESTRADIOL 17-BETA-DEHYDROGENASE 8-RELATED"/>
    <property type="match status" value="1"/>
</dbReference>
<dbReference type="RefSeq" id="WP_184216297.1">
    <property type="nucleotide sequence ID" value="NZ_JACHMD010000001.1"/>
</dbReference>
<sequence length="252" mass="25938">MSNSLDGKVALVTGGGGGIGRETAKVLVDHGARVVVADLSEDAGNGTLEYIDGGDAVAFVRADVTDLASMQHVVQAAVDRYGRLDIAHNNAGIELTGPDLADVTVEQFDKVIAVNLTGVFISMKAEIPQMLAQGGGSIINTASSLGQAAIAHQSAYVTSKHGVIGLTRAAAVEYSDKGIRVNAVLPGVIQTPMIDALEETYPGFKDALLTKHPIGRLGTPHDIAEMVAWLGSDAAAFATGSQFAVDGGYLAI</sequence>
<dbReference type="InterPro" id="IPR020904">
    <property type="entry name" value="Sc_DH/Rdtase_CS"/>
</dbReference>
<organism evidence="3 4">
    <name type="scientific">Microbacterium marinum</name>
    <dbReference type="NCBI Taxonomy" id="421115"/>
    <lineage>
        <taxon>Bacteria</taxon>
        <taxon>Bacillati</taxon>
        <taxon>Actinomycetota</taxon>
        <taxon>Actinomycetes</taxon>
        <taxon>Micrococcales</taxon>
        <taxon>Microbacteriaceae</taxon>
        <taxon>Microbacterium</taxon>
    </lineage>
</organism>
<evidence type="ECO:0000313" key="3">
    <source>
        <dbReference type="EMBL" id="MBB4666591.1"/>
    </source>
</evidence>
<proteinExistence type="inferred from homology"/>
<accession>A0A7W7FHP1</accession>
<dbReference type="NCBIfam" id="NF005559">
    <property type="entry name" value="PRK07231.1"/>
    <property type="match status" value="1"/>
</dbReference>
<evidence type="ECO:0000256" key="2">
    <source>
        <dbReference type="ARBA" id="ARBA00023002"/>
    </source>
</evidence>
<dbReference type="SUPFAM" id="SSF51735">
    <property type="entry name" value="NAD(P)-binding Rossmann-fold domains"/>
    <property type="match status" value="1"/>
</dbReference>
<dbReference type="GO" id="GO:0016491">
    <property type="term" value="F:oxidoreductase activity"/>
    <property type="evidence" value="ECO:0007669"/>
    <property type="project" value="UniProtKB-KW"/>
</dbReference>
<dbReference type="FunFam" id="3.40.50.720:FF:000084">
    <property type="entry name" value="Short-chain dehydrogenase reductase"/>
    <property type="match status" value="1"/>
</dbReference>
<dbReference type="Pfam" id="PF13561">
    <property type="entry name" value="adh_short_C2"/>
    <property type="match status" value="1"/>
</dbReference>
<protein>
    <submittedName>
        <fullName evidence="3">NAD(P)-dependent dehydrogenase (Short-subunit alcohol dehydrogenase family)</fullName>
    </submittedName>
</protein>
<dbReference type="Gene3D" id="3.40.50.720">
    <property type="entry name" value="NAD(P)-binding Rossmann-like Domain"/>
    <property type="match status" value="1"/>
</dbReference>
<keyword evidence="4" id="KW-1185">Reference proteome</keyword>